<evidence type="ECO:0000313" key="3">
    <source>
        <dbReference type="Proteomes" id="UP000807306"/>
    </source>
</evidence>
<gene>
    <name evidence="2" type="ORF">CPB83DRAFT_793287</name>
</gene>
<evidence type="ECO:0000313" key="2">
    <source>
        <dbReference type="EMBL" id="KAF9527469.1"/>
    </source>
</evidence>
<keyword evidence="3" id="KW-1185">Reference proteome</keyword>
<dbReference type="InterPro" id="IPR017946">
    <property type="entry name" value="PLC-like_Pdiesterase_TIM-brl"/>
</dbReference>
<reference evidence="2" key="1">
    <citation type="submission" date="2020-11" db="EMBL/GenBank/DDBJ databases">
        <authorList>
            <consortium name="DOE Joint Genome Institute"/>
            <person name="Ahrendt S."/>
            <person name="Riley R."/>
            <person name="Andreopoulos W."/>
            <person name="Labutti K."/>
            <person name="Pangilinan J."/>
            <person name="Ruiz-Duenas F.J."/>
            <person name="Barrasa J.M."/>
            <person name="Sanchez-Garcia M."/>
            <person name="Camarero S."/>
            <person name="Miyauchi S."/>
            <person name="Serrano A."/>
            <person name="Linde D."/>
            <person name="Babiker R."/>
            <person name="Drula E."/>
            <person name="Ayuso-Fernandez I."/>
            <person name="Pacheco R."/>
            <person name="Padilla G."/>
            <person name="Ferreira P."/>
            <person name="Barriuso J."/>
            <person name="Kellner H."/>
            <person name="Castanera R."/>
            <person name="Alfaro M."/>
            <person name="Ramirez L."/>
            <person name="Pisabarro A.G."/>
            <person name="Kuo A."/>
            <person name="Tritt A."/>
            <person name="Lipzen A."/>
            <person name="He G."/>
            <person name="Yan M."/>
            <person name="Ng V."/>
            <person name="Cullen D."/>
            <person name="Martin F."/>
            <person name="Rosso M.-N."/>
            <person name="Henrissat B."/>
            <person name="Hibbett D."/>
            <person name="Martinez A.T."/>
            <person name="Grigoriev I.V."/>
        </authorList>
    </citation>
    <scope>NUCLEOTIDE SEQUENCE</scope>
    <source>
        <strain evidence="2">CBS 506.95</strain>
    </source>
</reference>
<dbReference type="SUPFAM" id="SSF51695">
    <property type="entry name" value="PLC-like phosphodiesterases"/>
    <property type="match status" value="1"/>
</dbReference>
<dbReference type="GO" id="GO:0006629">
    <property type="term" value="P:lipid metabolic process"/>
    <property type="evidence" value="ECO:0007669"/>
    <property type="project" value="InterPro"/>
</dbReference>
<sequence length="391" mass="43298">MHTLPRLLPLILVIGTQLLEPMAQSTDSSVSSSHAYLAQQALKDIGDRAAPISGVDDGCVRYSKTCDWMGKFPGKTKLVHMNIPGTHDTATWNYSDATQASLIRYTGPIPPARMYRCQEHSILQSLNEGIRMFDLRVAYNPGNDTLGFHHSQALLAPTTRVEDVFFALYKWLDSHPTEAILASIKYEGGSGTPEDSAFYEKLYNVLNSPLAQKYWVQTNGTLGTLGEARGKLTLLRRFSWDKLPVGLEKRFDIPLTPDVWTDNGKNIELVYNAPLKQVAYIEDFYDASADIAKGSGTAAYIDAKFNATTAHLTQAATKNPDQLYINFASAAYISDTPEMTPQIFALGVDTTQGMNQRLLPWLQSHKGQRFGIILLDFYDAVPNLVEAVIGL</sequence>
<evidence type="ECO:0000256" key="1">
    <source>
        <dbReference type="SAM" id="SignalP"/>
    </source>
</evidence>
<proteinExistence type="predicted"/>
<comment type="caution">
    <text evidence="2">The sequence shown here is derived from an EMBL/GenBank/DDBJ whole genome shotgun (WGS) entry which is preliminary data.</text>
</comment>
<dbReference type="Gene3D" id="3.20.20.190">
    <property type="entry name" value="Phosphatidylinositol (PI) phosphodiesterase"/>
    <property type="match status" value="1"/>
</dbReference>
<dbReference type="PANTHER" id="PTHR13593">
    <property type="match status" value="1"/>
</dbReference>
<dbReference type="OrthoDB" id="1046782at2759"/>
<feature type="signal peptide" evidence="1">
    <location>
        <begin position="1"/>
        <end position="23"/>
    </location>
</feature>
<keyword evidence="1" id="KW-0732">Signal</keyword>
<name>A0A9P6EEU3_9AGAR</name>
<dbReference type="EMBL" id="MU157861">
    <property type="protein sequence ID" value="KAF9527469.1"/>
    <property type="molecule type" value="Genomic_DNA"/>
</dbReference>
<organism evidence="2 3">
    <name type="scientific">Crepidotus variabilis</name>
    <dbReference type="NCBI Taxonomy" id="179855"/>
    <lineage>
        <taxon>Eukaryota</taxon>
        <taxon>Fungi</taxon>
        <taxon>Dikarya</taxon>
        <taxon>Basidiomycota</taxon>
        <taxon>Agaricomycotina</taxon>
        <taxon>Agaricomycetes</taxon>
        <taxon>Agaricomycetidae</taxon>
        <taxon>Agaricales</taxon>
        <taxon>Agaricineae</taxon>
        <taxon>Crepidotaceae</taxon>
        <taxon>Crepidotus</taxon>
    </lineage>
</organism>
<dbReference type="PANTHER" id="PTHR13593:SF116">
    <property type="entry name" value="PLC-LIKE PHOSPHODIESTERASE"/>
    <property type="match status" value="1"/>
</dbReference>
<dbReference type="Proteomes" id="UP000807306">
    <property type="component" value="Unassembled WGS sequence"/>
</dbReference>
<protein>
    <submittedName>
        <fullName evidence="2">PLC-like phosphodiesterase</fullName>
    </submittedName>
</protein>
<feature type="chain" id="PRO_5040451356" evidence="1">
    <location>
        <begin position="24"/>
        <end position="391"/>
    </location>
</feature>
<dbReference type="InterPro" id="IPR051057">
    <property type="entry name" value="PI-PLC_domain"/>
</dbReference>
<dbReference type="AlphaFoldDB" id="A0A9P6EEU3"/>
<accession>A0A9P6EEU3</accession>
<dbReference type="GO" id="GO:0008081">
    <property type="term" value="F:phosphoric diester hydrolase activity"/>
    <property type="evidence" value="ECO:0007669"/>
    <property type="project" value="InterPro"/>
</dbReference>
<dbReference type="PROSITE" id="PS50007">
    <property type="entry name" value="PIPLC_X_DOMAIN"/>
    <property type="match status" value="1"/>
</dbReference>
<dbReference type="CDD" id="cd08586">
    <property type="entry name" value="PI-PLCc_BcPLC_like"/>
    <property type="match status" value="1"/>
</dbReference>